<keyword evidence="6" id="KW-0862">Zinc</keyword>
<evidence type="ECO:0000256" key="10">
    <source>
        <dbReference type="SAM" id="MobiDB-lite"/>
    </source>
</evidence>
<keyword evidence="7" id="KW-0805">Transcription regulation</keyword>
<dbReference type="GO" id="GO:0006513">
    <property type="term" value="P:protein monoubiquitination"/>
    <property type="evidence" value="ECO:0007669"/>
    <property type="project" value="TreeGrafter"/>
</dbReference>
<dbReference type="PANTHER" id="PTHR46077:SF1">
    <property type="entry name" value="TOP1 BINDING ARGININE_SERINE RICH PROTEIN, E3 UBIQUITIN LIGASE"/>
    <property type="match status" value="1"/>
</dbReference>
<name>A0A851Y4E5_EOLRO</name>
<feature type="region of interest" description="Disordered" evidence="10">
    <location>
        <begin position="72"/>
        <end position="113"/>
    </location>
</feature>
<dbReference type="GO" id="GO:0008270">
    <property type="term" value="F:zinc ion binding"/>
    <property type="evidence" value="ECO:0007669"/>
    <property type="project" value="UniProtKB-KW"/>
</dbReference>
<dbReference type="InterPro" id="IPR017907">
    <property type="entry name" value="Znf_RING_CS"/>
</dbReference>
<feature type="region of interest" description="Disordered" evidence="10">
    <location>
        <begin position="214"/>
        <end position="354"/>
    </location>
</feature>
<feature type="compositionally biased region" description="Basic residues" evidence="10">
    <location>
        <begin position="320"/>
        <end position="336"/>
    </location>
</feature>
<keyword evidence="13" id="KW-1185">Reference proteome</keyword>
<organism evidence="12 13">
    <name type="scientific">Eolophus roseicapilla</name>
    <name type="common">Galah cockatoo</name>
    <name type="synonym">Cacatua roseicapilla</name>
    <dbReference type="NCBI Taxonomy" id="176039"/>
    <lineage>
        <taxon>Eukaryota</taxon>
        <taxon>Metazoa</taxon>
        <taxon>Chordata</taxon>
        <taxon>Craniata</taxon>
        <taxon>Vertebrata</taxon>
        <taxon>Euteleostomi</taxon>
        <taxon>Archelosauria</taxon>
        <taxon>Archosauria</taxon>
        <taxon>Dinosauria</taxon>
        <taxon>Saurischia</taxon>
        <taxon>Theropoda</taxon>
        <taxon>Coelurosauria</taxon>
        <taxon>Aves</taxon>
        <taxon>Neognathae</taxon>
        <taxon>Neoaves</taxon>
        <taxon>Telluraves</taxon>
        <taxon>Australaves</taxon>
        <taxon>Psittaciformes</taxon>
        <taxon>Cacatuidae</taxon>
        <taxon>Eolophus</taxon>
    </lineage>
</organism>
<feature type="non-terminal residue" evidence="12">
    <location>
        <position position="1"/>
    </location>
</feature>
<dbReference type="InterPro" id="IPR013083">
    <property type="entry name" value="Znf_RING/FYVE/PHD"/>
</dbReference>
<evidence type="ECO:0000313" key="13">
    <source>
        <dbReference type="Proteomes" id="UP000637704"/>
    </source>
</evidence>
<keyword evidence="4" id="KW-0479">Metal-binding</keyword>
<dbReference type="InterPro" id="IPR001841">
    <property type="entry name" value="Znf_RING"/>
</dbReference>
<evidence type="ECO:0000256" key="1">
    <source>
        <dbReference type="ARBA" id="ARBA00000900"/>
    </source>
</evidence>
<evidence type="ECO:0000256" key="3">
    <source>
        <dbReference type="ARBA" id="ARBA00022679"/>
    </source>
</evidence>
<dbReference type="Gene3D" id="3.30.40.10">
    <property type="entry name" value="Zinc/RING finger domain, C3HC4 (zinc finger)"/>
    <property type="match status" value="1"/>
</dbReference>
<dbReference type="Pfam" id="PF13920">
    <property type="entry name" value="zf-C3HC4_3"/>
    <property type="match status" value="1"/>
</dbReference>
<evidence type="ECO:0000256" key="7">
    <source>
        <dbReference type="ARBA" id="ARBA00023015"/>
    </source>
</evidence>
<feature type="compositionally biased region" description="Acidic residues" evidence="10">
    <location>
        <begin position="255"/>
        <end position="265"/>
    </location>
</feature>
<dbReference type="GO" id="GO:0061630">
    <property type="term" value="F:ubiquitin protein ligase activity"/>
    <property type="evidence" value="ECO:0007669"/>
    <property type="project" value="UniProtKB-EC"/>
</dbReference>
<protein>
    <recommendedName>
        <fullName evidence="2">RING-type E3 ubiquitin transferase</fullName>
        <ecNumber evidence="2">2.3.2.27</ecNumber>
    </recommendedName>
</protein>
<evidence type="ECO:0000256" key="5">
    <source>
        <dbReference type="ARBA" id="ARBA00022771"/>
    </source>
</evidence>
<gene>
    <name evidence="12" type="primary">Topors_0</name>
    <name evidence="12" type="ORF">EOLROS_R01248</name>
</gene>
<feature type="compositionally biased region" description="Low complexity" evidence="10">
    <location>
        <begin position="222"/>
        <end position="254"/>
    </location>
</feature>
<comment type="catalytic activity">
    <reaction evidence="1">
        <text>S-ubiquitinyl-[E2 ubiquitin-conjugating enzyme]-L-cysteine + [acceptor protein]-L-lysine = [E2 ubiquitin-conjugating enzyme]-L-cysteine + N(6)-ubiquitinyl-[acceptor protein]-L-lysine.</text>
        <dbReference type="EC" id="2.3.2.27"/>
    </reaction>
</comment>
<feature type="domain" description="RING-type" evidence="11">
    <location>
        <begin position="9"/>
        <end position="48"/>
    </location>
</feature>
<evidence type="ECO:0000313" key="12">
    <source>
        <dbReference type="EMBL" id="NXD74404.1"/>
    </source>
</evidence>
<keyword evidence="8" id="KW-0804">Transcription</keyword>
<dbReference type="SUPFAM" id="SSF57850">
    <property type="entry name" value="RING/U-box"/>
    <property type="match status" value="1"/>
</dbReference>
<dbReference type="PROSITE" id="PS50089">
    <property type="entry name" value="ZF_RING_2"/>
    <property type="match status" value="1"/>
</dbReference>
<comment type="caution">
    <text evidence="12">The sequence shown here is derived from an EMBL/GenBank/DDBJ whole genome shotgun (WGS) entry which is preliminary data.</text>
</comment>
<evidence type="ECO:0000259" key="11">
    <source>
        <dbReference type="PROSITE" id="PS50089"/>
    </source>
</evidence>
<accession>A0A851Y4E5</accession>
<evidence type="ECO:0000256" key="8">
    <source>
        <dbReference type="ARBA" id="ARBA00023163"/>
    </source>
</evidence>
<sequence length="354" mass="38700">LAMENEWTCPICLQAEDDIIYLVPCHHQFCLGCIARWTDERPDCPLCRTPIETVRLSLRGEDNHLEAIVAPSEELPGASSQAGRAPGRLVANTPHRPVASPPSSPQEAGGPQTVAGLPLEEWAVLFQMERHLLDPVMPWLHQQLVAIYRHQWWQVMGAEAAILNVLCSSGPNREAMVQPLQPLLRERTEPLVSDIVRLIEERCSALAWRLLQSGTDQEQDESSTSSSSATSRASSRSSTTASRATSQALSSSPTDDSDASEEESSASEAVLRRVPSRVRGARIPAEQEQEQEPQEEPRPAAAPGPSGQGCSCSRSAPGRGRSRSPGRPRRAPKRRAPSPQASAQPCKRPPRRQH</sequence>
<evidence type="ECO:0000256" key="4">
    <source>
        <dbReference type="ARBA" id="ARBA00022723"/>
    </source>
</evidence>
<evidence type="ECO:0000256" key="6">
    <source>
        <dbReference type="ARBA" id="ARBA00022833"/>
    </source>
</evidence>
<evidence type="ECO:0000256" key="2">
    <source>
        <dbReference type="ARBA" id="ARBA00012483"/>
    </source>
</evidence>
<reference evidence="12" key="1">
    <citation type="submission" date="2019-09" db="EMBL/GenBank/DDBJ databases">
        <title>Bird 10,000 Genomes (B10K) Project - Family phase.</title>
        <authorList>
            <person name="Zhang G."/>
        </authorList>
    </citation>
    <scope>NUCLEOTIDE SEQUENCE</scope>
    <source>
        <strain evidence="12">B10K-DU-025-06</strain>
        <tissue evidence="12">Mixed tissue sample</tissue>
    </source>
</reference>
<dbReference type="PANTHER" id="PTHR46077">
    <property type="entry name" value="E3 UBIQUITIN-PROTEIN LIGASE TOPORS"/>
    <property type="match status" value="1"/>
</dbReference>
<feature type="non-terminal residue" evidence="12">
    <location>
        <position position="354"/>
    </location>
</feature>
<dbReference type="GO" id="GO:0016874">
    <property type="term" value="F:ligase activity"/>
    <property type="evidence" value="ECO:0007669"/>
    <property type="project" value="UniProtKB-KW"/>
</dbReference>
<evidence type="ECO:0000256" key="9">
    <source>
        <dbReference type="PROSITE-ProRule" id="PRU00175"/>
    </source>
</evidence>
<keyword evidence="5 9" id="KW-0863">Zinc-finger</keyword>
<keyword evidence="12" id="KW-0436">Ligase</keyword>
<dbReference type="PROSITE" id="PS00518">
    <property type="entry name" value="ZF_RING_1"/>
    <property type="match status" value="1"/>
</dbReference>
<keyword evidence="3" id="KW-0808">Transferase</keyword>
<proteinExistence type="predicted"/>
<dbReference type="SMART" id="SM00184">
    <property type="entry name" value="RING"/>
    <property type="match status" value="1"/>
</dbReference>
<dbReference type="EMBL" id="WBNI01005782">
    <property type="protein sequence ID" value="NXD74404.1"/>
    <property type="molecule type" value="Genomic_DNA"/>
</dbReference>
<dbReference type="EC" id="2.3.2.27" evidence="2"/>
<dbReference type="GO" id="GO:0000209">
    <property type="term" value="P:protein polyubiquitination"/>
    <property type="evidence" value="ECO:0007669"/>
    <property type="project" value="TreeGrafter"/>
</dbReference>
<dbReference type="Proteomes" id="UP000637704">
    <property type="component" value="Unassembled WGS sequence"/>
</dbReference>
<dbReference type="AlphaFoldDB" id="A0A851Y4E5"/>